<proteinExistence type="predicted"/>
<accession>A0ABQ7SB70</accession>
<dbReference type="Proteomes" id="UP000825002">
    <property type="component" value="Unassembled WGS sequence"/>
</dbReference>
<protein>
    <submittedName>
        <fullName evidence="1">Uncharacterized protein</fullName>
    </submittedName>
</protein>
<feature type="non-terminal residue" evidence="1">
    <location>
        <position position="1"/>
    </location>
</feature>
<evidence type="ECO:0000313" key="1">
    <source>
        <dbReference type="EMBL" id="KAG9510654.1"/>
    </source>
</evidence>
<name>A0ABQ7SB70_9ACAR</name>
<gene>
    <name evidence="1" type="ORF">GZH46_00792</name>
</gene>
<comment type="caution">
    <text evidence="1">The sequence shown here is derived from an EMBL/GenBank/DDBJ whole genome shotgun (WGS) entry which is preliminary data.</text>
</comment>
<evidence type="ECO:0000313" key="2">
    <source>
        <dbReference type="Proteomes" id="UP000825002"/>
    </source>
</evidence>
<sequence>SLDNIIEAANHISSMGDQPEFYVSINVSLDLLTKSKQARCEALYTILDTTYHEVRESSMNRSRTLIISDLHMTYAGKSAPLIDFIDAAWITSKFHYEQARSITDHMIDYLENLKSKSRARSLDTRENFTNPTISCSRYMSASEFLVSLAPRIWYDIRARWDDFWLELHSRFQETSPQIKASIGQIIDVFSEEVVRPSVRKLRLPIQDNNPEFTNKTQNMSRKQ</sequence>
<organism evidence="1 2">
    <name type="scientific">Fragariocoptes setiger</name>
    <dbReference type="NCBI Taxonomy" id="1670756"/>
    <lineage>
        <taxon>Eukaryota</taxon>
        <taxon>Metazoa</taxon>
        <taxon>Ecdysozoa</taxon>
        <taxon>Arthropoda</taxon>
        <taxon>Chelicerata</taxon>
        <taxon>Arachnida</taxon>
        <taxon>Acari</taxon>
        <taxon>Acariformes</taxon>
        <taxon>Trombidiformes</taxon>
        <taxon>Prostigmata</taxon>
        <taxon>Eupodina</taxon>
        <taxon>Eriophyoidea</taxon>
        <taxon>Phytoptidae</taxon>
        <taxon>Fragariocoptes</taxon>
    </lineage>
</organism>
<keyword evidence="2" id="KW-1185">Reference proteome</keyword>
<dbReference type="EMBL" id="JAIFTH010000104">
    <property type="protein sequence ID" value="KAG9510654.1"/>
    <property type="molecule type" value="Genomic_DNA"/>
</dbReference>
<reference evidence="1 2" key="1">
    <citation type="submission" date="2020-10" db="EMBL/GenBank/DDBJ databases">
        <authorList>
            <person name="Klimov P.B."/>
            <person name="Dyachkov S.M."/>
            <person name="Chetverikov P.E."/>
        </authorList>
    </citation>
    <scope>NUCLEOTIDE SEQUENCE [LARGE SCALE GENOMIC DNA]</scope>
    <source>
        <strain evidence="1">BMOC 18-1129-001#AD2665</strain>
        <tissue evidence="1">Entire mites</tissue>
    </source>
</reference>